<dbReference type="EMBL" id="KZ110594">
    <property type="protein sequence ID" value="OSX63893.1"/>
    <property type="molecule type" value="Genomic_DNA"/>
</dbReference>
<dbReference type="Proteomes" id="UP000194127">
    <property type="component" value="Unassembled WGS sequence"/>
</dbReference>
<reference evidence="1 2" key="1">
    <citation type="submission" date="2017-04" db="EMBL/GenBank/DDBJ databases">
        <title>Genome Sequence of the Model Brown-Rot Fungus Postia placenta SB12.</title>
        <authorList>
            <consortium name="DOE Joint Genome Institute"/>
            <person name="Gaskell J."/>
            <person name="Kersten P."/>
            <person name="Larrondo L.F."/>
            <person name="Canessa P."/>
            <person name="Martinez D."/>
            <person name="Hibbett D."/>
            <person name="Schmoll M."/>
            <person name="Kubicek C.P."/>
            <person name="Martinez A.T."/>
            <person name="Yadav J."/>
            <person name="Master E."/>
            <person name="Magnuson J.K."/>
            <person name="James T."/>
            <person name="Yaver D."/>
            <person name="Berka R."/>
            <person name="Labutti K."/>
            <person name="Lipzen A."/>
            <person name="Aerts A."/>
            <person name="Barry K."/>
            <person name="Henrissat B."/>
            <person name="Blanchette R."/>
            <person name="Grigoriev I."/>
            <person name="Cullen D."/>
        </authorList>
    </citation>
    <scope>NUCLEOTIDE SEQUENCE [LARGE SCALE GENOMIC DNA]</scope>
    <source>
        <strain evidence="1 2">MAD-698-R-SB12</strain>
    </source>
</reference>
<evidence type="ECO:0000313" key="1">
    <source>
        <dbReference type="EMBL" id="OSX63893.1"/>
    </source>
</evidence>
<organism evidence="1 2">
    <name type="scientific">Postia placenta MAD-698-R-SB12</name>
    <dbReference type="NCBI Taxonomy" id="670580"/>
    <lineage>
        <taxon>Eukaryota</taxon>
        <taxon>Fungi</taxon>
        <taxon>Dikarya</taxon>
        <taxon>Basidiomycota</taxon>
        <taxon>Agaricomycotina</taxon>
        <taxon>Agaricomycetes</taxon>
        <taxon>Polyporales</taxon>
        <taxon>Adustoporiaceae</taxon>
        <taxon>Rhodonia</taxon>
    </lineage>
</organism>
<evidence type="ECO:0000313" key="2">
    <source>
        <dbReference type="Proteomes" id="UP000194127"/>
    </source>
</evidence>
<gene>
    <name evidence="1" type="ORF">POSPLADRAFT_1032415</name>
</gene>
<accession>A0A1X6N654</accession>
<keyword evidence="2" id="KW-1185">Reference proteome</keyword>
<dbReference type="RefSeq" id="XP_024340687.1">
    <property type="nucleotide sequence ID" value="XM_024476855.1"/>
</dbReference>
<dbReference type="AlphaFoldDB" id="A0A1X6N654"/>
<name>A0A1X6N654_9APHY</name>
<proteinExistence type="predicted"/>
<protein>
    <submittedName>
        <fullName evidence="1">Uncharacterized protein</fullName>
    </submittedName>
</protein>
<sequence length="160" mass="17987">MLRIHRVMPPVVLIVAASISWPGRTCRCHVAEELMQDLSPERTTVGEVNLAQLDMAQLVESIRPRPNMAQRRPETHETVRPGFAHSCNQSAMQEIMRRSASLASLGQWIAMFTAMCIWRLRLRNKILKEFVVCVASAQEILARRDAGSLQGNLQRLAVTG</sequence>
<dbReference type="GeneID" id="36321806"/>